<evidence type="ECO:0000256" key="1">
    <source>
        <dbReference type="SAM" id="MobiDB-lite"/>
    </source>
</evidence>
<feature type="region of interest" description="Disordered" evidence="1">
    <location>
        <begin position="1"/>
        <end position="20"/>
    </location>
</feature>
<accession>A0A2I1HDG3</accession>
<keyword evidence="2" id="KW-0812">Transmembrane</keyword>
<reference evidence="3 4" key="1">
    <citation type="submission" date="2015-10" db="EMBL/GenBank/DDBJ databases">
        <title>Genome analyses suggest a sexual origin of heterokaryosis in a supposedly ancient asexual fungus.</title>
        <authorList>
            <person name="Ropars J."/>
            <person name="Sedzielewska K."/>
            <person name="Noel J."/>
            <person name="Charron P."/>
            <person name="Farinelli L."/>
            <person name="Marton T."/>
            <person name="Kruger M."/>
            <person name="Pelin A."/>
            <person name="Brachmann A."/>
            <person name="Corradi N."/>
        </authorList>
    </citation>
    <scope>NUCLEOTIDE SEQUENCE [LARGE SCALE GENOMIC DNA]</scope>
    <source>
        <strain evidence="3 4">A4</strain>
    </source>
</reference>
<sequence>MSYSNDNAFSSIEESKRSNTEEFEENIIEKFKGCSIEESKGKNFFFAILIAVFCLCSMLGGINVSYKLHSTPSIITPLETTQWCDYNEGLILNGSGVSYLFDSIIT</sequence>
<dbReference type="AlphaFoldDB" id="A0A2I1HDG3"/>
<keyword evidence="2" id="KW-0472">Membrane</keyword>
<evidence type="ECO:0000256" key="2">
    <source>
        <dbReference type="SAM" id="Phobius"/>
    </source>
</evidence>
<dbReference type="Proteomes" id="UP000234323">
    <property type="component" value="Unassembled WGS sequence"/>
</dbReference>
<proteinExistence type="predicted"/>
<feature type="compositionally biased region" description="Polar residues" evidence="1">
    <location>
        <begin position="1"/>
        <end position="12"/>
    </location>
</feature>
<comment type="caution">
    <text evidence="3">The sequence shown here is derived from an EMBL/GenBank/DDBJ whole genome shotgun (WGS) entry which is preliminary data.</text>
</comment>
<dbReference type="EMBL" id="LLXI01002344">
    <property type="protein sequence ID" value="PKY56909.1"/>
    <property type="molecule type" value="Genomic_DNA"/>
</dbReference>
<feature type="transmembrane region" description="Helical" evidence="2">
    <location>
        <begin position="44"/>
        <end position="66"/>
    </location>
</feature>
<name>A0A2I1HDG3_9GLOM</name>
<evidence type="ECO:0000313" key="3">
    <source>
        <dbReference type="EMBL" id="PKY56909.1"/>
    </source>
</evidence>
<keyword evidence="4" id="KW-1185">Reference proteome</keyword>
<organism evidence="3 4">
    <name type="scientific">Rhizophagus irregularis</name>
    <dbReference type="NCBI Taxonomy" id="588596"/>
    <lineage>
        <taxon>Eukaryota</taxon>
        <taxon>Fungi</taxon>
        <taxon>Fungi incertae sedis</taxon>
        <taxon>Mucoromycota</taxon>
        <taxon>Glomeromycotina</taxon>
        <taxon>Glomeromycetes</taxon>
        <taxon>Glomerales</taxon>
        <taxon>Glomeraceae</taxon>
        <taxon>Rhizophagus</taxon>
    </lineage>
</organism>
<keyword evidence="2" id="KW-1133">Transmembrane helix</keyword>
<gene>
    <name evidence="3" type="ORF">RhiirA4_428590</name>
</gene>
<protein>
    <submittedName>
        <fullName evidence="3">Uncharacterized protein</fullName>
    </submittedName>
</protein>
<evidence type="ECO:0000313" key="4">
    <source>
        <dbReference type="Proteomes" id="UP000234323"/>
    </source>
</evidence>